<organism evidence="1 2">
    <name type="scientific">Steinernema glaseri</name>
    <dbReference type="NCBI Taxonomy" id="37863"/>
    <lineage>
        <taxon>Eukaryota</taxon>
        <taxon>Metazoa</taxon>
        <taxon>Ecdysozoa</taxon>
        <taxon>Nematoda</taxon>
        <taxon>Chromadorea</taxon>
        <taxon>Rhabditida</taxon>
        <taxon>Tylenchina</taxon>
        <taxon>Panagrolaimomorpha</taxon>
        <taxon>Strongyloidoidea</taxon>
        <taxon>Steinernematidae</taxon>
        <taxon>Steinernema</taxon>
    </lineage>
</organism>
<reference evidence="2" key="1">
    <citation type="submission" date="2016-11" db="UniProtKB">
        <authorList>
            <consortium name="WormBaseParasite"/>
        </authorList>
    </citation>
    <scope>IDENTIFICATION</scope>
</reference>
<dbReference type="WBParaSite" id="L893_g14483.t1">
    <property type="protein sequence ID" value="L893_g14483.t1"/>
    <property type="gene ID" value="L893_g14483"/>
</dbReference>
<protein>
    <submittedName>
        <fullName evidence="2">C2H2-type domain-containing protein</fullName>
    </submittedName>
</protein>
<accession>A0A1I7YAT0</accession>
<name>A0A1I7YAT0_9BILA</name>
<keyword evidence="1" id="KW-1185">Reference proteome</keyword>
<evidence type="ECO:0000313" key="1">
    <source>
        <dbReference type="Proteomes" id="UP000095287"/>
    </source>
</evidence>
<sequence length="78" mass="9097">MGDYFPEKTEEKSPFCKKCGKKASGLLQRRDHVATHLKVKIPCPFRHCSYSGQVDREAARPRKKFYEKVDAVMDNYFP</sequence>
<dbReference type="AlphaFoldDB" id="A0A1I7YAT0"/>
<evidence type="ECO:0000313" key="2">
    <source>
        <dbReference type="WBParaSite" id="L893_g14483.t1"/>
    </source>
</evidence>
<proteinExistence type="predicted"/>
<dbReference type="Proteomes" id="UP000095287">
    <property type="component" value="Unplaced"/>
</dbReference>